<protein>
    <submittedName>
        <fullName evidence="1">DUF2164 domain-containing protein</fullName>
    </submittedName>
</protein>
<dbReference type="Proteomes" id="UP001623591">
    <property type="component" value="Unassembled WGS sequence"/>
</dbReference>
<reference evidence="1 2" key="1">
    <citation type="submission" date="2024-11" db="EMBL/GenBank/DDBJ databases">
        <authorList>
            <person name="Heng Y.C."/>
            <person name="Lim A.C.H."/>
            <person name="Lee J.K.Y."/>
            <person name="Kittelmann S."/>
        </authorList>
    </citation>
    <scope>NUCLEOTIDE SEQUENCE [LARGE SCALE GENOMIC DNA]</scope>
    <source>
        <strain evidence="1 2">WILCCON 0185</strain>
    </source>
</reference>
<dbReference type="RefSeq" id="WP_406769481.1">
    <property type="nucleotide sequence ID" value="NZ_JBJHZZ010000004.1"/>
</dbReference>
<dbReference type="EMBL" id="JBJHZZ010000004">
    <property type="protein sequence ID" value="MFL0247024.1"/>
    <property type="molecule type" value="Genomic_DNA"/>
</dbReference>
<gene>
    <name evidence="1" type="ORF">ACJDUG_08570</name>
</gene>
<evidence type="ECO:0000313" key="1">
    <source>
        <dbReference type="EMBL" id="MFL0247024.1"/>
    </source>
</evidence>
<proteinExistence type="predicted"/>
<comment type="caution">
    <text evidence="1">The sequence shown here is derived from an EMBL/GenBank/DDBJ whole genome shotgun (WGS) entry which is preliminary data.</text>
</comment>
<evidence type="ECO:0000313" key="2">
    <source>
        <dbReference type="Proteomes" id="UP001623591"/>
    </source>
</evidence>
<organism evidence="1 2">
    <name type="scientific">Candidatus Clostridium stratigraminis</name>
    <dbReference type="NCBI Taxonomy" id="3381661"/>
    <lineage>
        <taxon>Bacteria</taxon>
        <taxon>Bacillati</taxon>
        <taxon>Bacillota</taxon>
        <taxon>Clostridia</taxon>
        <taxon>Eubacteriales</taxon>
        <taxon>Clostridiaceae</taxon>
        <taxon>Clostridium</taxon>
    </lineage>
</organism>
<dbReference type="Pfam" id="PF09932">
    <property type="entry name" value="DUF2164"/>
    <property type="match status" value="1"/>
</dbReference>
<keyword evidence="2" id="KW-1185">Reference proteome</keyword>
<sequence length="77" mass="9182">MKPKDNFKLTKDQKEYMTSEIKTYFLNEREEELGDLAANLVLNFITEKLAPEFYNMGVFDSYKYMNERTEDLLGIQK</sequence>
<dbReference type="InterPro" id="IPR018680">
    <property type="entry name" value="DUF2164"/>
</dbReference>
<accession>A0ABW8T398</accession>
<name>A0ABW8T398_9CLOT</name>